<comment type="caution">
    <text evidence="1">The sequence shown here is derived from an EMBL/GenBank/DDBJ whole genome shotgun (WGS) entry which is preliminary data.</text>
</comment>
<sequence length="193" mass="22629">MSFAKRSNKPIARFETRLFAADSRIISEFPKMSYLSVHCYHLKSTDAHKHLQQCQAYDDKLILEIARIEHTEMELPGYFSNPTTLHRLIEIVRVSSHINALTVHVFSEYFHRFLISFELREEAGKLIDFSDSNSPEILFQLPCYYNSYYLHYAKIGYLYIQSNGGVHSVSIVNKRITRDHEPSHPLSFPWMLK</sequence>
<protein>
    <submittedName>
        <fullName evidence="1">Uncharacterized protein</fullName>
    </submittedName>
</protein>
<dbReference type="Proteomes" id="UP001432322">
    <property type="component" value="Unassembled WGS sequence"/>
</dbReference>
<evidence type="ECO:0000313" key="2">
    <source>
        <dbReference type="Proteomes" id="UP001432322"/>
    </source>
</evidence>
<gene>
    <name evidence="1" type="ORF">PFISCL1PPCAC_24986</name>
</gene>
<dbReference type="EMBL" id="BTSY01000006">
    <property type="protein sequence ID" value="GMT33689.1"/>
    <property type="molecule type" value="Genomic_DNA"/>
</dbReference>
<dbReference type="AlphaFoldDB" id="A0AAV5WSL7"/>
<organism evidence="1 2">
    <name type="scientific">Pristionchus fissidentatus</name>
    <dbReference type="NCBI Taxonomy" id="1538716"/>
    <lineage>
        <taxon>Eukaryota</taxon>
        <taxon>Metazoa</taxon>
        <taxon>Ecdysozoa</taxon>
        <taxon>Nematoda</taxon>
        <taxon>Chromadorea</taxon>
        <taxon>Rhabditida</taxon>
        <taxon>Rhabditina</taxon>
        <taxon>Diplogasteromorpha</taxon>
        <taxon>Diplogasteroidea</taxon>
        <taxon>Neodiplogasteridae</taxon>
        <taxon>Pristionchus</taxon>
    </lineage>
</organism>
<accession>A0AAV5WSL7</accession>
<evidence type="ECO:0000313" key="1">
    <source>
        <dbReference type="EMBL" id="GMT33689.1"/>
    </source>
</evidence>
<keyword evidence="2" id="KW-1185">Reference proteome</keyword>
<reference evidence="1" key="1">
    <citation type="submission" date="2023-10" db="EMBL/GenBank/DDBJ databases">
        <title>Genome assembly of Pristionchus species.</title>
        <authorList>
            <person name="Yoshida K."/>
            <person name="Sommer R.J."/>
        </authorList>
    </citation>
    <scope>NUCLEOTIDE SEQUENCE</scope>
    <source>
        <strain evidence="1">RS5133</strain>
    </source>
</reference>
<name>A0AAV5WSL7_9BILA</name>
<proteinExistence type="predicted"/>